<dbReference type="AlphaFoldDB" id="A0A428SGQ7"/>
<accession>A0A428SGQ7</accession>
<reference evidence="2 3" key="1">
    <citation type="submission" date="2017-06" db="EMBL/GenBank/DDBJ databases">
        <title>Cmopartive genomic analysis of Ambrosia Fusariam Clade fungi.</title>
        <authorList>
            <person name="Stajich J.E."/>
            <person name="Carrillo J."/>
            <person name="Kijimoto T."/>
            <person name="Eskalen A."/>
            <person name="O'Donnell K."/>
            <person name="Kasson M."/>
        </authorList>
    </citation>
    <scope>NUCLEOTIDE SEQUENCE [LARGE SCALE GENOMIC DNA]</scope>
    <source>
        <strain evidence="2 3">NRRL 20438</strain>
    </source>
</reference>
<protein>
    <submittedName>
        <fullName evidence="2">Uncharacterized protein</fullName>
    </submittedName>
</protein>
<evidence type="ECO:0000313" key="3">
    <source>
        <dbReference type="Proteomes" id="UP000288429"/>
    </source>
</evidence>
<dbReference type="Proteomes" id="UP000288429">
    <property type="component" value="Unassembled WGS sequence"/>
</dbReference>
<proteinExistence type="predicted"/>
<name>A0A428SGQ7_9HYPO</name>
<dbReference type="EMBL" id="NIZV01000461">
    <property type="protein sequence ID" value="RSL88971.1"/>
    <property type="molecule type" value="Genomic_DNA"/>
</dbReference>
<keyword evidence="3" id="KW-1185">Reference proteome</keyword>
<sequence>MGQTAKHESSSQTQTQTDTGREVSSAGSDCPASFTVQEGWTETPTCLPDTRKKFTVIFLSFRRESDQASCITSQFPLRIHHLFLRHNRITRCPSALQRVALPVTPATPLRNSRSRGQVFWTASPTKPISAFARTVTEASLPNWALSGLDELATVALGTLSCCSRQLVDGTAGNCRKKRLLELGACPP</sequence>
<feature type="region of interest" description="Disordered" evidence="1">
    <location>
        <begin position="1"/>
        <end position="30"/>
    </location>
</feature>
<evidence type="ECO:0000256" key="1">
    <source>
        <dbReference type="SAM" id="MobiDB-lite"/>
    </source>
</evidence>
<comment type="caution">
    <text evidence="2">The sequence shown here is derived from an EMBL/GenBank/DDBJ whole genome shotgun (WGS) entry which is preliminary data.</text>
</comment>
<evidence type="ECO:0000313" key="2">
    <source>
        <dbReference type="EMBL" id="RSL88971.1"/>
    </source>
</evidence>
<organism evidence="2 3">
    <name type="scientific">Fusarium ambrosium</name>
    <dbReference type="NCBI Taxonomy" id="131363"/>
    <lineage>
        <taxon>Eukaryota</taxon>
        <taxon>Fungi</taxon>
        <taxon>Dikarya</taxon>
        <taxon>Ascomycota</taxon>
        <taxon>Pezizomycotina</taxon>
        <taxon>Sordariomycetes</taxon>
        <taxon>Hypocreomycetidae</taxon>
        <taxon>Hypocreales</taxon>
        <taxon>Nectriaceae</taxon>
        <taxon>Fusarium</taxon>
        <taxon>Fusarium solani species complex</taxon>
    </lineage>
</organism>
<gene>
    <name evidence="2" type="ORF">CDV31_015966</name>
</gene>